<gene>
    <name evidence="2" type="ORF">A6768_11890</name>
</gene>
<reference evidence="2 3" key="1">
    <citation type="submission" date="2017-10" db="EMBL/GenBank/DDBJ databases">
        <title>Sphingobium yanoikuyae S72.</title>
        <authorList>
            <person name="Sanchez E."/>
            <person name="Bustos P."/>
            <person name="Mendoza P."/>
            <person name="Guo X."/>
            <person name="Mendoza A."/>
        </authorList>
    </citation>
    <scope>NUCLEOTIDE SEQUENCE [LARGE SCALE GENOMIC DNA]</scope>
    <source>
        <strain evidence="2 3">S72</strain>
    </source>
</reference>
<feature type="compositionally biased region" description="Basic and acidic residues" evidence="1">
    <location>
        <begin position="46"/>
        <end position="57"/>
    </location>
</feature>
<dbReference type="AlphaFoldDB" id="A0A291MZN6"/>
<evidence type="ECO:0000256" key="1">
    <source>
        <dbReference type="SAM" id="MobiDB-lite"/>
    </source>
</evidence>
<protein>
    <submittedName>
        <fullName evidence="2">Uncharacterized protein</fullName>
    </submittedName>
</protein>
<dbReference type="KEGG" id="sya:A6768_11890"/>
<accession>A0A291MZN6</accession>
<sequence>MASNPEIPPPDTINPQSPAEIPGETAPAETPFEQPAEIVPDTPNVDEPHRAPSELPRRQINWHQSTADLRN</sequence>
<organism evidence="2 3">
    <name type="scientific">Sphingobium yanoikuyae</name>
    <name type="common">Sphingomonas yanoikuyae</name>
    <dbReference type="NCBI Taxonomy" id="13690"/>
    <lineage>
        <taxon>Bacteria</taxon>
        <taxon>Pseudomonadati</taxon>
        <taxon>Pseudomonadota</taxon>
        <taxon>Alphaproteobacteria</taxon>
        <taxon>Sphingomonadales</taxon>
        <taxon>Sphingomonadaceae</taxon>
        <taxon>Sphingobium</taxon>
    </lineage>
</organism>
<feature type="compositionally biased region" description="Polar residues" evidence="1">
    <location>
        <begin position="61"/>
        <end position="71"/>
    </location>
</feature>
<name>A0A291MZN6_SPHYA</name>
<dbReference type="Proteomes" id="UP000219422">
    <property type="component" value="Chromosome"/>
</dbReference>
<feature type="region of interest" description="Disordered" evidence="1">
    <location>
        <begin position="1"/>
        <end position="71"/>
    </location>
</feature>
<evidence type="ECO:0000313" key="2">
    <source>
        <dbReference type="EMBL" id="ATI80624.1"/>
    </source>
</evidence>
<dbReference type="EMBL" id="CP023741">
    <property type="protein sequence ID" value="ATI80624.1"/>
    <property type="molecule type" value="Genomic_DNA"/>
</dbReference>
<feature type="compositionally biased region" description="Pro residues" evidence="1">
    <location>
        <begin position="1"/>
        <end position="12"/>
    </location>
</feature>
<proteinExistence type="predicted"/>
<evidence type="ECO:0000313" key="3">
    <source>
        <dbReference type="Proteomes" id="UP000219422"/>
    </source>
</evidence>